<dbReference type="InterPro" id="IPR011876">
    <property type="entry name" value="IsopentenylPP_isomerase_typ1"/>
</dbReference>
<dbReference type="EC" id="5.3.3.2" evidence="3"/>
<evidence type="ECO:0000256" key="5">
    <source>
        <dbReference type="ARBA" id="ARBA00023235"/>
    </source>
</evidence>
<accession>A0A1F5GBJ7</accession>
<evidence type="ECO:0000259" key="6">
    <source>
        <dbReference type="PROSITE" id="PS51462"/>
    </source>
</evidence>
<dbReference type="GO" id="GO:0009240">
    <property type="term" value="P:isopentenyl diphosphate biosynthetic process"/>
    <property type="evidence" value="ECO:0007669"/>
    <property type="project" value="TreeGrafter"/>
</dbReference>
<evidence type="ECO:0000256" key="2">
    <source>
        <dbReference type="ARBA" id="ARBA00007579"/>
    </source>
</evidence>
<dbReference type="InterPro" id="IPR000086">
    <property type="entry name" value="NUDIX_hydrolase_dom"/>
</dbReference>
<proteinExistence type="inferred from homology"/>
<dbReference type="PANTHER" id="PTHR10885">
    <property type="entry name" value="ISOPENTENYL-DIPHOSPHATE DELTA-ISOMERASE"/>
    <property type="match status" value="1"/>
</dbReference>
<evidence type="ECO:0000256" key="1">
    <source>
        <dbReference type="ARBA" id="ARBA00004826"/>
    </source>
</evidence>
<dbReference type="STRING" id="1797714.A3D04_01285"/>
<protein>
    <recommendedName>
        <fullName evidence="3">isopentenyl-diphosphate Delta-isomerase</fullName>
        <ecNumber evidence="3">5.3.3.2</ecNumber>
    </recommendedName>
</protein>
<dbReference type="Proteomes" id="UP000177369">
    <property type="component" value="Unassembled WGS sequence"/>
</dbReference>
<dbReference type="Pfam" id="PF00293">
    <property type="entry name" value="NUDIX"/>
    <property type="match status" value="1"/>
</dbReference>
<evidence type="ECO:0000256" key="3">
    <source>
        <dbReference type="ARBA" id="ARBA00012057"/>
    </source>
</evidence>
<dbReference type="AlphaFoldDB" id="A0A1F5GBJ7"/>
<feature type="domain" description="Nudix hydrolase" evidence="6">
    <location>
        <begin position="29"/>
        <end position="163"/>
    </location>
</feature>
<name>A0A1F5GBJ7_9BACT</name>
<gene>
    <name evidence="7" type="ORF">A3D04_01285</name>
</gene>
<organism evidence="7 8">
    <name type="scientific">Candidatus Curtissbacteria bacterium RIFCSPHIGHO2_02_FULL_40_16b</name>
    <dbReference type="NCBI Taxonomy" id="1797714"/>
    <lineage>
        <taxon>Bacteria</taxon>
        <taxon>Candidatus Curtissiibacteriota</taxon>
    </lineage>
</organism>
<dbReference type="GO" id="GO:0004452">
    <property type="term" value="F:isopentenyl-diphosphate delta-isomerase activity"/>
    <property type="evidence" value="ECO:0007669"/>
    <property type="project" value="UniProtKB-EC"/>
</dbReference>
<dbReference type="SUPFAM" id="SSF55811">
    <property type="entry name" value="Nudix"/>
    <property type="match status" value="1"/>
</dbReference>
<dbReference type="PANTHER" id="PTHR10885:SF0">
    <property type="entry name" value="ISOPENTENYL-DIPHOSPHATE DELTA-ISOMERASE"/>
    <property type="match status" value="1"/>
</dbReference>
<comment type="similarity">
    <text evidence="2">Belongs to the IPP isomerase type 1 family.</text>
</comment>
<evidence type="ECO:0000313" key="8">
    <source>
        <dbReference type="Proteomes" id="UP000177369"/>
    </source>
</evidence>
<comment type="caution">
    <text evidence="7">The sequence shown here is derived from an EMBL/GenBank/DDBJ whole genome shotgun (WGS) entry which is preliminary data.</text>
</comment>
<dbReference type="PROSITE" id="PS51462">
    <property type="entry name" value="NUDIX"/>
    <property type="match status" value="1"/>
</dbReference>
<dbReference type="InterPro" id="IPR015797">
    <property type="entry name" value="NUDIX_hydrolase-like_dom_sf"/>
</dbReference>
<comment type="pathway">
    <text evidence="1">Isoprenoid biosynthesis; dimethylallyl diphosphate biosynthesis; dimethylallyl diphosphate from isopentenyl diphosphate: step 1/1.</text>
</comment>
<evidence type="ECO:0000313" key="7">
    <source>
        <dbReference type="EMBL" id="OGD89252.1"/>
    </source>
</evidence>
<keyword evidence="4" id="KW-0414">Isoprene biosynthesis</keyword>
<keyword evidence="5" id="KW-0413">Isomerase</keyword>
<dbReference type="GO" id="GO:0005737">
    <property type="term" value="C:cytoplasm"/>
    <property type="evidence" value="ECO:0007669"/>
    <property type="project" value="TreeGrafter"/>
</dbReference>
<dbReference type="Gene3D" id="3.90.79.10">
    <property type="entry name" value="Nucleoside Triphosphate Pyrophosphohydrolase"/>
    <property type="match status" value="1"/>
</dbReference>
<dbReference type="CDD" id="cd02885">
    <property type="entry name" value="NUDIX_IPP_Isomerase"/>
    <property type="match status" value="1"/>
</dbReference>
<sequence length="172" mass="19849">MRSKVVLVDRQDREIGYSDLESSHQGKGKRHRAFVTLLFDSKNRVLLQRRKHKLFDGLWDFTAISHPIRINGRTESYQQASDRALKKEMGIGHVSIKKNGGFNYFAKDGENCENEYCAVLTGQYGGKFSPSSEEAYEAKWIDANDFLIDIKENPNKYTPWSVKAIKFLRKNI</sequence>
<reference evidence="7 8" key="1">
    <citation type="journal article" date="2016" name="Nat. Commun.">
        <title>Thousands of microbial genomes shed light on interconnected biogeochemical processes in an aquifer system.</title>
        <authorList>
            <person name="Anantharaman K."/>
            <person name="Brown C.T."/>
            <person name="Hug L.A."/>
            <person name="Sharon I."/>
            <person name="Castelle C.J."/>
            <person name="Probst A.J."/>
            <person name="Thomas B.C."/>
            <person name="Singh A."/>
            <person name="Wilkins M.J."/>
            <person name="Karaoz U."/>
            <person name="Brodie E.L."/>
            <person name="Williams K.H."/>
            <person name="Hubbard S.S."/>
            <person name="Banfield J.F."/>
        </authorList>
    </citation>
    <scope>NUCLEOTIDE SEQUENCE [LARGE SCALE GENOMIC DNA]</scope>
</reference>
<dbReference type="EMBL" id="MFBD01000008">
    <property type="protein sequence ID" value="OGD89252.1"/>
    <property type="molecule type" value="Genomic_DNA"/>
</dbReference>
<evidence type="ECO:0000256" key="4">
    <source>
        <dbReference type="ARBA" id="ARBA00023229"/>
    </source>
</evidence>